<reference evidence="1" key="1">
    <citation type="journal article" date="2015" name="Nature">
        <title>Complex archaea that bridge the gap between prokaryotes and eukaryotes.</title>
        <authorList>
            <person name="Spang A."/>
            <person name="Saw J.H."/>
            <person name="Jorgensen S.L."/>
            <person name="Zaremba-Niedzwiedzka K."/>
            <person name="Martijn J."/>
            <person name="Lind A.E."/>
            <person name="van Eijk R."/>
            <person name="Schleper C."/>
            <person name="Guy L."/>
            <person name="Ettema T.J."/>
        </authorList>
    </citation>
    <scope>NUCLEOTIDE SEQUENCE</scope>
</reference>
<sequence>DLYDLTLATGATITINAATSARIEGLHTCIIDATVILDKDLAIKANGDFVIGANADTNNGASNLYLYASTSGHGLTSLDASATIGNVLVFNSVAGARLAAGTYSGLVKLLAVTTLDTLLQLDAGTYNFDGGVELNNTGTSGLLTFDCSANGPTINIAGDLTIDLDSTGNITIDNSGQSVDWDIQGDVIDEITGGGAFTWTKGTGTITASGTSDQDWAFDDQSIEDLTISKAAAGYLTLANVATELNAIDMAGALTITDGTITASADAKNVAGNVDWGHAGNDIMAGSATWTFDEDFDYAGIGTWDRGTATFILTGSAPNILAAAGGGKPLFNLTFGTDSDYQVTESTSVVPGLLLVKSGATIDVATGRFLLASTNSEVQIQSGATISRTGTGYFWLSTATLSQQDGEIIAECRADRSSALVGGNYSGLLKFYNSTASNYTMALTGAFTAGSLEIETTGTGNIILDCTALTAMTVAGNFTYDIDSTGDITVDNTGNSAAWVFQADVIDEVTGGGSFTWTKGSSGTISATGGNAQNWDWNDAALDGYVHNKSAGVFVLADTTQTLTNKTLTTPTLTIPVIGDFTSATH</sequence>
<dbReference type="AlphaFoldDB" id="A0A0F9CU35"/>
<name>A0A0F9CU35_9ZZZZ</name>
<evidence type="ECO:0000313" key="1">
    <source>
        <dbReference type="EMBL" id="KKL52883.1"/>
    </source>
</evidence>
<comment type="caution">
    <text evidence="1">The sequence shown here is derived from an EMBL/GenBank/DDBJ whole genome shotgun (WGS) entry which is preliminary data.</text>
</comment>
<proteinExistence type="predicted"/>
<feature type="non-terminal residue" evidence="1">
    <location>
        <position position="1"/>
    </location>
</feature>
<dbReference type="EMBL" id="LAZR01031734">
    <property type="protein sequence ID" value="KKL52883.1"/>
    <property type="molecule type" value="Genomic_DNA"/>
</dbReference>
<gene>
    <name evidence="1" type="ORF">LCGC14_2281010</name>
</gene>
<feature type="non-terminal residue" evidence="1">
    <location>
        <position position="586"/>
    </location>
</feature>
<organism evidence="1">
    <name type="scientific">marine sediment metagenome</name>
    <dbReference type="NCBI Taxonomy" id="412755"/>
    <lineage>
        <taxon>unclassified sequences</taxon>
        <taxon>metagenomes</taxon>
        <taxon>ecological metagenomes</taxon>
    </lineage>
</organism>
<protein>
    <submittedName>
        <fullName evidence="1">Uncharacterized protein</fullName>
    </submittedName>
</protein>
<accession>A0A0F9CU35</accession>